<accession>A0ABU4N8B9</accession>
<evidence type="ECO:0000313" key="2">
    <source>
        <dbReference type="Proteomes" id="UP001271274"/>
    </source>
</evidence>
<sequence>MRNIGLIGKARAGKDTAAAHLVRTHAYTRLGFADPLKEMALRVDPIIDTVGDDYGVTEYRLSEIVREDGWESAKDNYPEVRRLLQQMGQTVREIDEDFWLGILLRKVAGAEKLNVPVVVTDVRYRNEAAALRLAGFKLIRLTRPQQHGKSAALAAHASETDLDTFAADLNIVNAGSIEALNAMIGAAANDFS</sequence>
<dbReference type="Gene3D" id="3.40.50.300">
    <property type="entry name" value="P-loop containing nucleotide triphosphate hydrolases"/>
    <property type="match status" value="1"/>
</dbReference>
<name>A0ABU4N8B9_9ACTN</name>
<dbReference type="Proteomes" id="UP001271274">
    <property type="component" value="Unassembled WGS sequence"/>
</dbReference>
<dbReference type="InterPro" id="IPR027417">
    <property type="entry name" value="P-loop_NTPase"/>
</dbReference>
<comment type="caution">
    <text evidence="1">The sequence shown here is derived from an EMBL/GenBank/DDBJ whole genome shotgun (WGS) entry which is preliminary data.</text>
</comment>
<dbReference type="SUPFAM" id="SSF52540">
    <property type="entry name" value="P-loop containing nucleoside triphosphate hydrolases"/>
    <property type="match status" value="1"/>
</dbReference>
<protein>
    <recommendedName>
        <fullName evidence="3">Deoxynucleoside monophosphate kinase</fullName>
    </recommendedName>
</protein>
<dbReference type="Pfam" id="PF21448">
    <property type="entry name" value="DNMK"/>
    <property type="match status" value="1"/>
</dbReference>
<keyword evidence="2" id="KW-1185">Reference proteome</keyword>
<reference evidence="1 2" key="1">
    <citation type="journal article" date="2023" name="Microb. Genom.">
        <title>Mesoterricola silvestris gen. nov., sp. nov., Mesoterricola sediminis sp. nov., Geothrix oryzae sp. nov., Geothrix edaphica sp. nov., Geothrix rubra sp. nov., and Geothrix limicola sp. nov., six novel members of Acidobacteriota isolated from soils.</title>
        <authorList>
            <person name="Weisberg A.J."/>
            <person name="Pearce E."/>
            <person name="Kramer C.G."/>
            <person name="Chang J.H."/>
            <person name="Clarke C.R."/>
        </authorList>
    </citation>
    <scope>NUCLEOTIDE SEQUENCE [LARGE SCALE GENOMIC DNA]</scope>
    <source>
        <strain evidence="1 2">ID09-01A</strain>
    </source>
</reference>
<organism evidence="1 2">
    <name type="scientific">Streptomyces europaeiscabiei</name>
    <dbReference type="NCBI Taxonomy" id="146819"/>
    <lineage>
        <taxon>Bacteria</taxon>
        <taxon>Bacillati</taxon>
        <taxon>Actinomycetota</taxon>
        <taxon>Actinomycetes</taxon>
        <taxon>Kitasatosporales</taxon>
        <taxon>Streptomycetaceae</taxon>
        <taxon>Streptomyces</taxon>
    </lineage>
</organism>
<gene>
    <name evidence="1" type="ORF">PV662_01485</name>
</gene>
<dbReference type="InterPro" id="IPR048444">
    <property type="entry name" value="DNMK"/>
</dbReference>
<evidence type="ECO:0000313" key="1">
    <source>
        <dbReference type="EMBL" id="MDX3698447.1"/>
    </source>
</evidence>
<dbReference type="RefSeq" id="WP_319061412.1">
    <property type="nucleotide sequence ID" value="NZ_JARAYT010000001.1"/>
</dbReference>
<proteinExistence type="predicted"/>
<dbReference type="EMBL" id="JARAYU010000001">
    <property type="protein sequence ID" value="MDX3698447.1"/>
    <property type="molecule type" value="Genomic_DNA"/>
</dbReference>
<evidence type="ECO:0008006" key="3">
    <source>
        <dbReference type="Google" id="ProtNLM"/>
    </source>
</evidence>